<dbReference type="InterPro" id="IPR050955">
    <property type="entry name" value="Plant_Biomass_Hydrol_Est"/>
</dbReference>
<dbReference type="EMBL" id="CP149822">
    <property type="protein sequence ID" value="WZN40608.1"/>
    <property type="molecule type" value="Genomic_DNA"/>
</dbReference>
<gene>
    <name evidence="3" type="ORF">WJU16_21835</name>
</gene>
<feature type="signal peptide" evidence="2">
    <location>
        <begin position="1"/>
        <end position="21"/>
    </location>
</feature>
<dbReference type="InterPro" id="IPR029058">
    <property type="entry name" value="AB_hydrolase_fold"/>
</dbReference>
<dbReference type="RefSeq" id="WP_341835523.1">
    <property type="nucleotide sequence ID" value="NZ_CP149822.1"/>
</dbReference>
<protein>
    <submittedName>
        <fullName evidence="3">PHB depolymerase family esterase</fullName>
    </submittedName>
</protein>
<dbReference type="Pfam" id="PF00756">
    <property type="entry name" value="Esterase"/>
    <property type="match status" value="1"/>
</dbReference>
<evidence type="ECO:0000313" key="4">
    <source>
        <dbReference type="Proteomes" id="UP001485459"/>
    </source>
</evidence>
<organism evidence="3 4">
    <name type="scientific">Chitinophaga pollutisoli</name>
    <dbReference type="NCBI Taxonomy" id="3133966"/>
    <lineage>
        <taxon>Bacteria</taxon>
        <taxon>Pseudomonadati</taxon>
        <taxon>Bacteroidota</taxon>
        <taxon>Chitinophagia</taxon>
        <taxon>Chitinophagales</taxon>
        <taxon>Chitinophagaceae</taxon>
        <taxon>Chitinophaga</taxon>
    </lineage>
</organism>
<dbReference type="Proteomes" id="UP001485459">
    <property type="component" value="Chromosome"/>
</dbReference>
<dbReference type="SUPFAM" id="SSF53474">
    <property type="entry name" value="alpha/beta-Hydrolases"/>
    <property type="match status" value="2"/>
</dbReference>
<keyword evidence="1 2" id="KW-0732">Signal</keyword>
<dbReference type="InterPro" id="IPR000801">
    <property type="entry name" value="Esterase-like"/>
</dbReference>
<feature type="chain" id="PRO_5047550723" evidence="2">
    <location>
        <begin position="22"/>
        <end position="813"/>
    </location>
</feature>
<evidence type="ECO:0000256" key="1">
    <source>
        <dbReference type="ARBA" id="ARBA00022729"/>
    </source>
</evidence>
<accession>A0ABZ2YM82</accession>
<evidence type="ECO:0000313" key="3">
    <source>
        <dbReference type="EMBL" id="WZN40608.1"/>
    </source>
</evidence>
<dbReference type="PANTHER" id="PTHR43037:SF4">
    <property type="entry name" value="PEPTIDASE S9 PROLYL OLIGOPEPTIDASE CATALYTIC DOMAIN-CONTAINING PROTEIN"/>
    <property type="match status" value="1"/>
</dbReference>
<dbReference type="PANTHER" id="PTHR43037">
    <property type="entry name" value="UNNAMED PRODUCT-RELATED"/>
    <property type="match status" value="1"/>
</dbReference>
<proteinExistence type="predicted"/>
<name>A0ABZ2YM82_9BACT</name>
<evidence type="ECO:0000256" key="2">
    <source>
        <dbReference type="SAM" id="SignalP"/>
    </source>
</evidence>
<reference evidence="4" key="1">
    <citation type="submission" date="2024-03" db="EMBL/GenBank/DDBJ databases">
        <title>Chitinophaga horti sp. nov., isolated from garden soil.</title>
        <authorList>
            <person name="Lee D.S."/>
            <person name="Han D.M."/>
            <person name="Baek J.H."/>
            <person name="Choi D.G."/>
            <person name="Jeon J.H."/>
            <person name="Jeon C.O."/>
        </authorList>
    </citation>
    <scope>NUCLEOTIDE SEQUENCE [LARGE SCALE GENOMIC DNA]</scope>
    <source>
        <strain evidence="4">GPA1</strain>
    </source>
</reference>
<sequence>MRILRFFMQGMFLLPCVAAVAQETWQFRDALFVGSPQRYGREAIYTDPLAYRLYTHTLKAPKNGDAFDDKQSWQAVTADSAHRLFRRGGGRGSFGRGGYFYLTYHSDKARTALLNIRGNSGLYFNGEPHTGDPYNAGWLYIPVSLKKGLNELYVRGGMITASLSFPESPVHLQAADATLPHIIAGSGADTLQGALVVINGSAGATRQLRLRAVIDGKEVVTDVPAVPQMSSRKVPFSFIAPVVDAPGKVECVVTLLDRNKVLDETKIMVEAVAKGAQYSRTFTSAIDGSLQYYAVAPQVGGPRKGQALFLSVHGAGVEAIGQARAYQPKDWGTLVAATNRRPRGFNWEDWGRIDALEVLAIARKSFEPDPQQIYLTGHSMGGHGTWFLGATYPASWAAIAPSAGYPTLKGYGSADGLVPDSSNDPMEKMLLRAGNQSDVIKLAQNYKPLGVYIFHGDADRVVSVDYARQMRTLLGGFHPDFAYNEYPGGEHWFGDISVDWQPIFDFFRWRKRPVDSAVNVIDFITANPGISDAYRWASVYQQEHPLQYSRIRLKRNRQAAIIQGQTENVRLLKLDLGDFPAGSELTMQLDGSEVKVRAASQPVFLLRKEGGWQLSGQPSPAEKGPHRYGTLKDAFNHRMVFVYSTAGTAEENAWSFNKARYDAETWYYRGNGAVDIIADKDYKTELYRDRGVIIYGNKSTNKAWDLLLSGAPLQISRDKITAGGNTWTGPSLSASFVWPLPGSAVASVGVVGGSGITGMKAAYANQYFAGASGFPDYMVYDAAMMLSGADGVKLAGFFDNAWQLTDAHSVKKD</sequence>
<dbReference type="Gene3D" id="3.40.50.1820">
    <property type="entry name" value="alpha/beta hydrolase"/>
    <property type="match status" value="1"/>
</dbReference>
<keyword evidence="4" id="KW-1185">Reference proteome</keyword>